<evidence type="ECO:0000313" key="1">
    <source>
        <dbReference type="EMBL" id="AUH01186.1"/>
    </source>
</evidence>
<dbReference type="KEGG" id="serq:CWC46_16020"/>
<accession>A0A800XMD9</accession>
<proteinExistence type="predicted"/>
<evidence type="ECO:0000313" key="2">
    <source>
        <dbReference type="Proteomes" id="UP000233778"/>
    </source>
</evidence>
<gene>
    <name evidence="1" type="ORF">CWC46_16020</name>
</gene>
<sequence length="63" mass="7064">MNYVNFPDNDSQLFIRPESILWPFTQRIRAALCRRLAPSIPLVVAQNDLHTIIFKGVPGGGKA</sequence>
<dbReference type="EMBL" id="CP025085">
    <property type="protein sequence ID" value="AUH01186.1"/>
    <property type="molecule type" value="Genomic_DNA"/>
</dbReference>
<organism evidence="1 2">
    <name type="scientific">Serratia sp. (strain ATCC 39006)</name>
    <name type="common">Prodigiosinella confusarubida</name>
    <dbReference type="NCBI Taxonomy" id="104623"/>
    <lineage>
        <taxon>Bacteria</taxon>
        <taxon>Pseudomonadati</taxon>
        <taxon>Pseudomonadota</taxon>
        <taxon>Gammaproteobacteria</taxon>
        <taxon>Enterobacterales</taxon>
        <taxon>Pectobacteriaceae</taxon>
        <taxon>Prodigiosinella</taxon>
    </lineage>
</organism>
<name>A0A800XMD9_SERS3</name>
<dbReference type="AlphaFoldDB" id="A0A800XMD9"/>
<protein>
    <submittedName>
        <fullName evidence="1">Uncharacterized protein</fullName>
    </submittedName>
</protein>
<reference evidence="1 2" key="1">
    <citation type="submission" date="2017-11" db="EMBL/GenBank/DDBJ databases">
        <title>Complete genome sequence of Serratia sp. ATCC 39006 LacA.</title>
        <authorList>
            <person name="Hampton H.G."/>
            <person name="Jackson S.A."/>
            <person name="Jauregui R."/>
            <person name="Poulter G.T.M."/>
            <person name="Salmond G.P.C."/>
            <person name="Fineran P.C."/>
        </authorList>
    </citation>
    <scope>NUCLEOTIDE SEQUENCE [LARGE SCALE GENOMIC DNA]</scope>
    <source>
        <strain evidence="1 2">ATCC 39006</strain>
    </source>
</reference>
<dbReference type="Proteomes" id="UP000233778">
    <property type="component" value="Chromosome"/>
</dbReference>